<dbReference type="EMBL" id="MN740518">
    <property type="protein sequence ID" value="QHU30764.1"/>
    <property type="molecule type" value="Genomic_DNA"/>
</dbReference>
<name>A0A6C0LMH5_9ZZZZ</name>
<proteinExistence type="predicted"/>
<evidence type="ECO:0000313" key="1">
    <source>
        <dbReference type="EMBL" id="QHU30764.1"/>
    </source>
</evidence>
<organism evidence="1">
    <name type="scientific">viral metagenome</name>
    <dbReference type="NCBI Taxonomy" id="1070528"/>
    <lineage>
        <taxon>unclassified sequences</taxon>
        <taxon>metagenomes</taxon>
        <taxon>organismal metagenomes</taxon>
    </lineage>
</organism>
<protein>
    <submittedName>
        <fullName evidence="1">Uncharacterized protein</fullName>
    </submittedName>
</protein>
<accession>A0A6C0LMH5</accession>
<dbReference type="AlphaFoldDB" id="A0A6C0LMH5"/>
<reference evidence="1" key="1">
    <citation type="journal article" date="2020" name="Nature">
        <title>Giant virus diversity and host interactions through global metagenomics.</title>
        <authorList>
            <person name="Schulz F."/>
            <person name="Roux S."/>
            <person name="Paez-Espino D."/>
            <person name="Jungbluth S."/>
            <person name="Walsh D.A."/>
            <person name="Denef V.J."/>
            <person name="McMahon K.D."/>
            <person name="Konstantinidis K.T."/>
            <person name="Eloe-Fadrosh E.A."/>
            <person name="Kyrpides N.C."/>
            <person name="Woyke T."/>
        </authorList>
    </citation>
    <scope>NUCLEOTIDE SEQUENCE</scope>
    <source>
        <strain evidence="1">GVMAG-M-3300027833-19</strain>
    </source>
</reference>
<sequence>MTIGNNYESIKKHIRTDSPIINIFIDILKGIPSKDLNFVPKTSSKGYEYIKIHKECKLYQSFHWFYRKDYKSDNNIFYDKVSATRLSLIKCGGLHAYRTIDDVRLLFFNKNLVNSIIKNYLDPLIRSSKYSKYYYYIKLFLRNSISIANDYEKREIKQIKVSKKECIDDFLEMISKIFKFNGIIFYKDNAIKIILNNSNLVKRDLNNRYDWTNWGLDNYIADIKEFDLNPLYFGKNDEFKAYDFYINSLQPSIKIDEDYDFGCLNINQLNSINKLHTKDDCMKALLRFMKRHNISIFCLQDLLYKDAKTFNKFIENEDLYSSLGDFERLNLKDTDLCNVIISSSNIMIINNELLNGDHVITFSHPNYKKKKFINIKTKNINTLQELSKRNIDMIIGNININKEELKPLDYALNSEQVYGTNINETTDMYIMSRLPLVLSSVIPINYKYSDHKVLIGKE</sequence>